<feature type="compositionally biased region" description="Polar residues" evidence="6">
    <location>
        <begin position="1032"/>
        <end position="1042"/>
    </location>
</feature>
<evidence type="ECO:0000256" key="3">
    <source>
        <dbReference type="ARBA" id="ARBA00022669"/>
    </source>
</evidence>
<dbReference type="PROSITE" id="PS00026">
    <property type="entry name" value="CHIT_BIND_I_1"/>
    <property type="match status" value="1"/>
</dbReference>
<dbReference type="InterPro" id="IPR001223">
    <property type="entry name" value="Glyco_hydro18_cat"/>
</dbReference>
<evidence type="ECO:0000259" key="7">
    <source>
        <dbReference type="PROSITE" id="PS50941"/>
    </source>
</evidence>
<dbReference type="CDD" id="cd00035">
    <property type="entry name" value="ChtBD1"/>
    <property type="match status" value="1"/>
</dbReference>
<dbReference type="SMART" id="SM00636">
    <property type="entry name" value="Glyco_18"/>
    <property type="match status" value="1"/>
</dbReference>
<keyword evidence="10" id="KW-1185">Reference proteome</keyword>
<dbReference type="Pfam" id="PF00704">
    <property type="entry name" value="Glyco_hydro_18"/>
    <property type="match status" value="1"/>
</dbReference>
<dbReference type="SUPFAM" id="SSF51445">
    <property type="entry name" value="(Trans)glycosidases"/>
    <property type="match status" value="1"/>
</dbReference>
<dbReference type="PROSITE" id="PS51910">
    <property type="entry name" value="GH18_2"/>
    <property type="match status" value="1"/>
</dbReference>
<dbReference type="InParanoid" id="V5FV50"/>
<evidence type="ECO:0000256" key="1">
    <source>
        <dbReference type="ARBA" id="ARBA00008682"/>
    </source>
</evidence>
<dbReference type="EC" id="3.2.1.14" evidence="2"/>
<sequence>MESDNLPPGVCAPGTPCSNGACCSNTGVCSYAPSSCAPDVCISNCNATAPCGQYAAPGEGNCPLNVCCSQYGFCGTTSEFCGNSCQKGYGSCGQFDISPMDSASANLYRTFSGLKKKSQNLETWISVGGWSFNDAGNSPDTRTAFRDMVSSSSNRRKFIAALQNFMQTYGFTGVDLDWEYPAATDRGGVSADTGNFAELVAEMRATWGKSYGISATLPSSYWYLQGFDIATMESYVDWFNFMSYDIHGVWDGTNQHTGPYMRPHTNLTEIEQGLDLLWMAGVSPHKVNLGLGWYGRSFTLQDPSCTTPNGVCQFTGGGKPGQCTNAAGTLSSAEIKAIQASGIAIEGSDSTAAVRWMTWDFDQWISFDDGVTLQQKIQAANSLCLGGVMIWAIDMDNTKGEAMNDLLGIGEANGVSETQAEDYKNQLSNATLQTAIASSCYWTLCGQPCNSTYFDVTQGRGQIAHVQQNSVCQPGEYQALCCAPQTTMGTCDWEGFRGVGFPCTPVCKDPKAVVVAQNSNSYGVNKDGQVSDLTCTGGFQAYCCSGFVPSSKTNTGNMFLYGQGVFNKRSLLAEETSLILARGGGQKAGEVLTVGICAAAIAVLIADAPFTFGISLLGIPVEIALCAAAGIVVTATGFASKPSRPAQSPPANQPPPKKPKPNPGGGGSTTTRLSYGQWPRLTFPPGGSGTTTTDCDCSVTYTCKYGMGWDEVCDNQRWAITKVLNGQHIFMPGASRPHGRQYQSWAANQRASQFRTLVQGSRQPSSARCELDEFPMGDLQESGNNDPQACRLVNRPANGNQGRDYRQWKAAQWRPCSRYRVSTCHKAVPPATWEFGPLNGNRGVGAGAHFISAYGFDSQTVNSLCFASYTYTDNNDRIKNTMVPDHGFRVLNNDPIYDAPINWPRQSWHINPGPKASSRFRPISVNSAAFMRRDFPMTSLVNETRPINEEGDPSKLTCSAIPAMSQNSLEPDDDLDYENLHFEDLLGNPIDGHVCDVIYTDDHGLPIQRLVNPDGSLEYIIRSDEDYGLHESTVTTPESHTVTPEPARPSAISSSNLVERTSLSNDAAVSRITPAPPSLEDYRWYLHN</sequence>
<dbReference type="InterPro" id="IPR050314">
    <property type="entry name" value="Glycosyl_Hydrlase_18"/>
</dbReference>
<dbReference type="eggNOG" id="KOG2806">
    <property type="taxonomic scope" value="Eukaryota"/>
</dbReference>
<dbReference type="PANTHER" id="PTHR11177:SF333">
    <property type="entry name" value="CHITINASE"/>
    <property type="match status" value="1"/>
</dbReference>
<feature type="disulfide bond" evidence="5">
    <location>
        <begin position="67"/>
        <end position="81"/>
    </location>
</feature>
<dbReference type="Gene3D" id="3.10.50.10">
    <property type="match status" value="1"/>
</dbReference>
<keyword evidence="3 5" id="KW-0147">Chitin-binding</keyword>
<dbReference type="OrthoDB" id="73875at2759"/>
<evidence type="ECO:0000259" key="8">
    <source>
        <dbReference type="PROSITE" id="PS51910"/>
    </source>
</evidence>
<evidence type="ECO:0000256" key="2">
    <source>
        <dbReference type="ARBA" id="ARBA00012729"/>
    </source>
</evidence>
<dbReference type="InterPro" id="IPR029070">
    <property type="entry name" value="Chitinase_insertion_sf"/>
</dbReference>
<dbReference type="InterPro" id="IPR017853">
    <property type="entry name" value="GH"/>
</dbReference>
<evidence type="ECO:0000313" key="9">
    <source>
        <dbReference type="EMBL" id="GAD95928.1"/>
    </source>
</evidence>
<reference evidence="10" key="1">
    <citation type="journal article" date="2014" name="Genome Announc.">
        <title>Draft genome sequence of the formaldehyde-resistant fungus Byssochlamys spectabilis No. 5 (anamorph Paecilomyces variotii No. 5) (NBRC109023).</title>
        <authorList>
            <person name="Oka T."/>
            <person name="Ekino K."/>
            <person name="Fukuda K."/>
            <person name="Nomura Y."/>
        </authorList>
    </citation>
    <scope>NUCLEOTIDE SEQUENCE [LARGE SCALE GENOMIC DNA]</scope>
    <source>
        <strain evidence="10">No. 5 / NBRC 109023</strain>
    </source>
</reference>
<accession>V5FV50</accession>
<organism evidence="9 10">
    <name type="scientific">Byssochlamys spectabilis (strain No. 5 / NBRC 109023)</name>
    <name type="common">Paecilomyces variotii</name>
    <dbReference type="NCBI Taxonomy" id="1356009"/>
    <lineage>
        <taxon>Eukaryota</taxon>
        <taxon>Fungi</taxon>
        <taxon>Dikarya</taxon>
        <taxon>Ascomycota</taxon>
        <taxon>Pezizomycotina</taxon>
        <taxon>Eurotiomycetes</taxon>
        <taxon>Eurotiomycetidae</taxon>
        <taxon>Eurotiales</taxon>
        <taxon>Thermoascaceae</taxon>
        <taxon>Paecilomyces</taxon>
    </lineage>
</organism>
<dbReference type="GO" id="GO:0008843">
    <property type="term" value="F:endochitinase activity"/>
    <property type="evidence" value="ECO:0007669"/>
    <property type="project" value="UniProtKB-EC"/>
</dbReference>
<dbReference type="EMBL" id="BAUL01000143">
    <property type="protein sequence ID" value="GAD95928.1"/>
    <property type="molecule type" value="Genomic_DNA"/>
</dbReference>
<keyword evidence="4" id="KW-0843">Virulence</keyword>
<evidence type="ECO:0000256" key="6">
    <source>
        <dbReference type="SAM" id="MobiDB-lite"/>
    </source>
</evidence>
<feature type="domain" description="GH18" evidence="8">
    <location>
        <begin position="63"/>
        <end position="410"/>
    </location>
</feature>
<dbReference type="AlphaFoldDB" id="V5FV50"/>
<keyword evidence="5" id="KW-1015">Disulfide bond</keyword>
<dbReference type="InterPro" id="IPR001002">
    <property type="entry name" value="Chitin-bd_1"/>
</dbReference>
<dbReference type="HOGENOM" id="CLU_009688_0_0_1"/>
<feature type="compositionally biased region" description="Pro residues" evidence="6">
    <location>
        <begin position="647"/>
        <end position="656"/>
    </location>
</feature>
<dbReference type="PROSITE" id="PS50941">
    <property type="entry name" value="CHIT_BIND_I_2"/>
    <property type="match status" value="1"/>
</dbReference>
<protein>
    <recommendedName>
        <fullName evidence="2">chitinase</fullName>
        <ecNumber evidence="2">3.2.1.14</ecNumber>
    </recommendedName>
</protein>
<dbReference type="InterPro" id="IPR036861">
    <property type="entry name" value="Endochitinase-like_sf"/>
</dbReference>
<feature type="region of interest" description="Disordered" evidence="6">
    <location>
        <begin position="1031"/>
        <end position="1054"/>
    </location>
</feature>
<evidence type="ECO:0000256" key="4">
    <source>
        <dbReference type="ARBA" id="ARBA00023026"/>
    </source>
</evidence>
<dbReference type="PANTHER" id="PTHR11177">
    <property type="entry name" value="CHITINASE"/>
    <property type="match status" value="1"/>
</dbReference>
<comment type="similarity">
    <text evidence="1">Belongs to the glycosyl hydrolase 18 family. Chitinase class V subfamily.</text>
</comment>
<dbReference type="Gene3D" id="3.30.60.10">
    <property type="entry name" value="Endochitinase-like"/>
    <property type="match status" value="1"/>
</dbReference>
<dbReference type="Pfam" id="PF00187">
    <property type="entry name" value="Chitin_bind_1"/>
    <property type="match status" value="1"/>
</dbReference>
<comment type="caution">
    <text evidence="9">The sequence shown here is derived from an EMBL/GenBank/DDBJ whole genome shotgun (WGS) entry which is preliminary data.</text>
</comment>
<proteinExistence type="inferred from homology"/>
<feature type="region of interest" description="Disordered" evidence="6">
    <location>
        <begin position="640"/>
        <end position="691"/>
    </location>
</feature>
<feature type="disulfide bond" evidence="5">
    <location>
        <begin position="62"/>
        <end position="74"/>
    </location>
</feature>
<evidence type="ECO:0000256" key="5">
    <source>
        <dbReference type="PROSITE-ProRule" id="PRU00261"/>
    </source>
</evidence>
<dbReference type="SMART" id="SM00270">
    <property type="entry name" value="ChtBD1"/>
    <property type="match status" value="1"/>
</dbReference>
<dbReference type="InterPro" id="IPR018371">
    <property type="entry name" value="Chitin-binding_1_CS"/>
</dbReference>
<dbReference type="SUPFAM" id="SSF57016">
    <property type="entry name" value="Plant lectins/antimicrobial peptides"/>
    <property type="match status" value="1"/>
</dbReference>
<dbReference type="GO" id="GO:0005975">
    <property type="term" value="P:carbohydrate metabolic process"/>
    <property type="evidence" value="ECO:0007669"/>
    <property type="project" value="InterPro"/>
</dbReference>
<dbReference type="SUPFAM" id="SSF54556">
    <property type="entry name" value="Chitinase insertion domain"/>
    <property type="match status" value="1"/>
</dbReference>
<dbReference type="Proteomes" id="UP000018001">
    <property type="component" value="Unassembled WGS sequence"/>
</dbReference>
<dbReference type="Gene3D" id="3.20.20.80">
    <property type="entry name" value="Glycosidases"/>
    <property type="match status" value="1"/>
</dbReference>
<comment type="caution">
    <text evidence="5">Lacks conserved residue(s) required for the propagation of feature annotation.</text>
</comment>
<name>V5FV50_BYSSN</name>
<evidence type="ECO:0000313" key="10">
    <source>
        <dbReference type="Proteomes" id="UP000018001"/>
    </source>
</evidence>
<feature type="domain" description="Chitin-binding type-1" evidence="7">
    <location>
        <begin position="48"/>
        <end position="94"/>
    </location>
</feature>
<gene>
    <name evidence="9" type="ORF">PVAR5_4576</name>
</gene>
<dbReference type="GO" id="GO:0008061">
    <property type="term" value="F:chitin binding"/>
    <property type="evidence" value="ECO:0007669"/>
    <property type="project" value="UniProtKB-UniRule"/>
</dbReference>
<dbReference type="InterPro" id="IPR011583">
    <property type="entry name" value="Chitinase_II/V-like_cat"/>
</dbReference>